<dbReference type="EMBL" id="KV453950">
    <property type="protein sequence ID" value="ODV70761.1"/>
    <property type="molecule type" value="Genomic_DNA"/>
</dbReference>
<dbReference type="RefSeq" id="XP_020067800.1">
    <property type="nucleotide sequence ID" value="XM_020215993.1"/>
</dbReference>
<proteinExistence type="predicted"/>
<evidence type="ECO:0000256" key="1">
    <source>
        <dbReference type="SAM" id="Phobius"/>
    </source>
</evidence>
<evidence type="ECO:0000313" key="2">
    <source>
        <dbReference type="EMBL" id="ODV70761.1"/>
    </source>
</evidence>
<keyword evidence="3" id="KW-1185">Reference proteome</keyword>
<keyword evidence="1" id="KW-1133">Transmembrane helix</keyword>
<dbReference type="Proteomes" id="UP000094389">
    <property type="component" value="Unassembled WGS sequence"/>
</dbReference>
<accession>A0A1E4RU83</accession>
<evidence type="ECO:0008006" key="4">
    <source>
        <dbReference type="Google" id="ProtNLM"/>
    </source>
</evidence>
<name>A0A1E4RU83_CYBJN</name>
<keyword evidence="1" id="KW-0812">Transmembrane</keyword>
<evidence type="ECO:0000313" key="3">
    <source>
        <dbReference type="Proteomes" id="UP000094389"/>
    </source>
</evidence>
<gene>
    <name evidence="2" type="ORF">CYBJADRAFT_169929</name>
</gene>
<feature type="transmembrane region" description="Helical" evidence="1">
    <location>
        <begin position="48"/>
        <end position="72"/>
    </location>
</feature>
<keyword evidence="1" id="KW-0472">Membrane</keyword>
<organism evidence="2 3">
    <name type="scientific">Cyberlindnera jadinii (strain ATCC 18201 / CBS 1600 / BCRC 20928 / JCM 3617 / NBRC 0987 / NRRL Y-1542)</name>
    <name type="common">Torula yeast</name>
    <name type="synonym">Candida utilis</name>
    <dbReference type="NCBI Taxonomy" id="983966"/>
    <lineage>
        <taxon>Eukaryota</taxon>
        <taxon>Fungi</taxon>
        <taxon>Dikarya</taxon>
        <taxon>Ascomycota</taxon>
        <taxon>Saccharomycotina</taxon>
        <taxon>Saccharomycetes</taxon>
        <taxon>Phaffomycetales</taxon>
        <taxon>Phaffomycetaceae</taxon>
        <taxon>Cyberlindnera</taxon>
    </lineage>
</organism>
<dbReference type="AlphaFoldDB" id="A0A1E4RU83"/>
<protein>
    <recommendedName>
        <fullName evidence="4">Transmembrane protein</fullName>
    </recommendedName>
</protein>
<sequence>MVPLIMIPTLNTSLKKTPTVLMRMMTQFMNNNNSGDHGDRRTQFIIQVALKSVAIIVMLSLSILNYHLFVVIGGKFYSVRYSKNLHST</sequence>
<reference evidence="2 3" key="1">
    <citation type="journal article" date="2016" name="Proc. Natl. Acad. Sci. U.S.A.">
        <title>Comparative genomics of biotechnologically important yeasts.</title>
        <authorList>
            <person name="Riley R."/>
            <person name="Haridas S."/>
            <person name="Wolfe K.H."/>
            <person name="Lopes M.R."/>
            <person name="Hittinger C.T."/>
            <person name="Goeker M."/>
            <person name="Salamov A.A."/>
            <person name="Wisecaver J.H."/>
            <person name="Long T.M."/>
            <person name="Calvey C.H."/>
            <person name="Aerts A.L."/>
            <person name="Barry K.W."/>
            <person name="Choi C."/>
            <person name="Clum A."/>
            <person name="Coughlan A.Y."/>
            <person name="Deshpande S."/>
            <person name="Douglass A.P."/>
            <person name="Hanson S.J."/>
            <person name="Klenk H.-P."/>
            <person name="LaButti K.M."/>
            <person name="Lapidus A."/>
            <person name="Lindquist E.A."/>
            <person name="Lipzen A.M."/>
            <person name="Meier-Kolthoff J.P."/>
            <person name="Ohm R.A."/>
            <person name="Otillar R.P."/>
            <person name="Pangilinan J.L."/>
            <person name="Peng Y."/>
            <person name="Rokas A."/>
            <person name="Rosa C.A."/>
            <person name="Scheuner C."/>
            <person name="Sibirny A.A."/>
            <person name="Slot J.C."/>
            <person name="Stielow J.B."/>
            <person name="Sun H."/>
            <person name="Kurtzman C.P."/>
            <person name="Blackwell M."/>
            <person name="Grigoriev I.V."/>
            <person name="Jeffries T.W."/>
        </authorList>
    </citation>
    <scope>NUCLEOTIDE SEQUENCE [LARGE SCALE GENOMIC DNA]</scope>
    <source>
        <strain evidence="3">ATCC 18201 / CBS 1600 / BCRC 20928 / JCM 3617 / NBRC 0987 / NRRL Y-1542</strain>
    </source>
</reference>
<dbReference type="GeneID" id="30990389"/>